<dbReference type="PANTHER" id="PTHR42693:SF53">
    <property type="entry name" value="ENDO-4-O-SULFATASE"/>
    <property type="match status" value="1"/>
</dbReference>
<gene>
    <name evidence="7" type="primary">LOC101861143</name>
</gene>
<reference evidence="7" key="1">
    <citation type="submission" date="2025-08" db="UniProtKB">
        <authorList>
            <consortium name="RefSeq"/>
        </authorList>
    </citation>
    <scope>IDENTIFICATION</scope>
</reference>
<name>A0ABM1VXN3_APLCA</name>
<dbReference type="InterPro" id="IPR017850">
    <property type="entry name" value="Alkaline_phosphatase_core_sf"/>
</dbReference>
<dbReference type="Proteomes" id="UP000694888">
    <property type="component" value="Unplaced"/>
</dbReference>
<organism evidence="6 7">
    <name type="scientific">Aplysia californica</name>
    <name type="common">California sea hare</name>
    <dbReference type="NCBI Taxonomy" id="6500"/>
    <lineage>
        <taxon>Eukaryota</taxon>
        <taxon>Metazoa</taxon>
        <taxon>Spiralia</taxon>
        <taxon>Lophotrochozoa</taxon>
        <taxon>Mollusca</taxon>
        <taxon>Gastropoda</taxon>
        <taxon>Heterobranchia</taxon>
        <taxon>Euthyneura</taxon>
        <taxon>Tectipleura</taxon>
        <taxon>Aplysiida</taxon>
        <taxon>Aplysioidea</taxon>
        <taxon>Aplysiidae</taxon>
        <taxon>Aplysia</taxon>
    </lineage>
</organism>
<dbReference type="InterPro" id="IPR050738">
    <property type="entry name" value="Sulfatase"/>
</dbReference>
<evidence type="ECO:0000256" key="3">
    <source>
        <dbReference type="ARBA" id="ARBA00022801"/>
    </source>
</evidence>
<feature type="signal peptide" evidence="4">
    <location>
        <begin position="1"/>
        <end position="27"/>
    </location>
</feature>
<evidence type="ECO:0000313" key="6">
    <source>
        <dbReference type="Proteomes" id="UP000694888"/>
    </source>
</evidence>
<evidence type="ECO:0000313" key="7">
    <source>
        <dbReference type="RefSeq" id="XP_035827176.1"/>
    </source>
</evidence>
<dbReference type="Pfam" id="PF00884">
    <property type="entry name" value="Sulfatase"/>
    <property type="match status" value="2"/>
</dbReference>
<evidence type="ECO:0000256" key="4">
    <source>
        <dbReference type="SAM" id="SignalP"/>
    </source>
</evidence>
<dbReference type="SUPFAM" id="SSF53649">
    <property type="entry name" value="Alkaline phosphatase-like"/>
    <property type="match status" value="1"/>
</dbReference>
<dbReference type="Gene3D" id="3.40.720.10">
    <property type="entry name" value="Alkaline Phosphatase, subunit A"/>
    <property type="match status" value="1"/>
</dbReference>
<comment type="similarity">
    <text evidence="2">Belongs to the sulfatase family.</text>
</comment>
<keyword evidence="6" id="KW-1185">Reference proteome</keyword>
<proteinExistence type="inferred from homology"/>
<dbReference type="InterPro" id="IPR000917">
    <property type="entry name" value="Sulfatase_N"/>
</dbReference>
<protein>
    <submittedName>
        <fullName evidence="7">N-sulphoglucosamine sulphohydrolase</fullName>
    </submittedName>
</protein>
<comment type="cofactor">
    <cofactor evidence="1">
        <name>Ca(2+)</name>
        <dbReference type="ChEBI" id="CHEBI:29108"/>
    </cofactor>
</comment>
<dbReference type="RefSeq" id="XP_035827176.1">
    <property type="nucleotide sequence ID" value="XM_035971283.1"/>
</dbReference>
<evidence type="ECO:0000259" key="5">
    <source>
        <dbReference type="Pfam" id="PF00884"/>
    </source>
</evidence>
<keyword evidence="3" id="KW-0378">Hydrolase</keyword>
<accession>A0ABM1VXN3</accession>
<dbReference type="GeneID" id="101861143"/>
<evidence type="ECO:0000256" key="1">
    <source>
        <dbReference type="ARBA" id="ARBA00001913"/>
    </source>
</evidence>
<feature type="domain" description="Sulfatase N-terminal" evidence="5">
    <location>
        <begin position="150"/>
        <end position="309"/>
    </location>
</feature>
<feature type="domain" description="Sulfatase N-terminal" evidence="5">
    <location>
        <begin position="29"/>
        <end position="86"/>
    </location>
</feature>
<sequence length="456" mass="51456">MGTLSRVMRLIVCILVTLLVTAKSVEGKKNVLVFIGDDAGFLQSAYNNTVCQTPNLDKLAARSLTFTHGYTSVSSCSPRTADCLAGVVITTGDSSSPTVVETLREKGAIFTCSFEEERRALEMAIDWIDKQCDASNSVVVFTDNDWCKIPFFLYIGFFDSHRTRPSDVETYGPFRNLWGTGKPGMGLIKDWTPQVYNPDDVIVPYFLPDNDVTRRDISAMYTSFGRMDQGIGLFLHELEKAGHLEDTLIMFTADNGIPFPNAKTNLYEPGMGEPMMISLPQNKNSWGQFSDALASTMDFTPTILDWFGVPYPDYTLNGLKVSLTGRSLLPLTSSHQGAGQDFTVAYSSHDFHETKTTKTHINFVYLLHRTQTGIPTNWFKTLPQYYYREEYELFDLTYDPEELHNLAYEPSHADILSSMEKKLIEWQWKTNDPWVCMPHGVLIDGQCYPMLNQPAK</sequence>
<evidence type="ECO:0000256" key="2">
    <source>
        <dbReference type="ARBA" id="ARBA00008779"/>
    </source>
</evidence>
<dbReference type="PANTHER" id="PTHR42693">
    <property type="entry name" value="ARYLSULFATASE FAMILY MEMBER"/>
    <property type="match status" value="1"/>
</dbReference>
<keyword evidence="4" id="KW-0732">Signal</keyword>
<feature type="chain" id="PRO_5045782416" evidence="4">
    <location>
        <begin position="28"/>
        <end position="456"/>
    </location>
</feature>